<feature type="transmembrane region" description="Helical" evidence="11">
    <location>
        <begin position="238"/>
        <end position="256"/>
    </location>
</feature>
<evidence type="ECO:0000256" key="1">
    <source>
        <dbReference type="ARBA" id="ARBA00004651"/>
    </source>
</evidence>
<feature type="transmembrane region" description="Helical" evidence="11">
    <location>
        <begin position="650"/>
        <end position="669"/>
    </location>
</feature>
<feature type="domain" description="MrpA C-terminal/MbhE" evidence="16">
    <location>
        <begin position="689"/>
        <end position="762"/>
    </location>
</feature>
<dbReference type="RefSeq" id="WP_277193751.1">
    <property type="nucleotide sequence ID" value="NZ_JAROAV010000057.1"/>
</dbReference>
<dbReference type="InterPro" id="IPR025383">
    <property type="entry name" value="MrpA_C/MbhD"/>
</dbReference>
<evidence type="ECO:0000256" key="11">
    <source>
        <dbReference type="SAM" id="Phobius"/>
    </source>
</evidence>
<feature type="transmembrane region" description="Helical" evidence="11">
    <location>
        <begin position="602"/>
        <end position="618"/>
    </location>
</feature>
<feature type="domain" description="NADH:quinone oxidoreductase/Mrp antiporter transmembrane" evidence="12">
    <location>
        <begin position="126"/>
        <end position="392"/>
    </location>
</feature>
<feature type="transmembrane region" description="Helical" evidence="11">
    <location>
        <begin position="74"/>
        <end position="93"/>
    </location>
</feature>
<organism evidence="17 18">
    <name type="scientific">Luteipulveratus flavus</name>
    <dbReference type="NCBI Taxonomy" id="3031728"/>
    <lineage>
        <taxon>Bacteria</taxon>
        <taxon>Bacillati</taxon>
        <taxon>Actinomycetota</taxon>
        <taxon>Actinomycetes</taxon>
        <taxon>Micrococcales</taxon>
        <taxon>Dermacoccaceae</taxon>
        <taxon>Luteipulveratus</taxon>
    </lineage>
</organism>
<proteinExistence type="predicted"/>
<dbReference type="InterPro" id="IPR007182">
    <property type="entry name" value="MnhB"/>
</dbReference>
<evidence type="ECO:0000259" key="14">
    <source>
        <dbReference type="Pfam" id="PF04039"/>
    </source>
</evidence>
<gene>
    <name evidence="17" type="ORF">P4R38_19980</name>
</gene>
<sequence length="986" mass="103306">MIALLVIHALAATAAPFLVRLLGRRAFWLLALPPAGAAGWALTQTGAVRDGHGPTESLRWVPSLGMNLTFTLDTLAWLMTLIVGGIGALILIYCSSYFERDAPGMGRFAGCLTGFAGAMLGLVTTDDLLVLYLFWEATTVLSYLLIGHKTTSRDSRSAATQALVVTTAGGLAMLIGIVIIGQSAGTYRISEVLAAPPTGTAVTAAVVLLLAGAISKSALVPFHFWLPGAMAAPTPVSAYLHAAAMVKAGIYLIARFAPAYSGLTEWKVTLLTLGGLTMLIGAWRALRQVDLKLLLAYGTVSQLGFISLVVGAGGHGAALAGLGLLLSHALFKSTLFLSVGAIDCRTGTRDLRRLNGLGRRMPWIAGAALLAGLSMAGLPLLMGFFAKEAAFGAFLLGPEYDAGPTGSAGADTLMLAVMVVGSILTFAYTARFLWGAFATAPRRELTEVFDAGPWLTAVPVLLGAGGLVVGLTATWIEPLLAPYADQWVAGDHPVHLGGWHGFNLALLLSVLTWACGAALFAARAPFESAQGRLPRTYSAEQVYRLAMRSLDRASVEVTGAVQRGSLPLSLALILIVFIVVPGSQLLWGGVTWPDQVRWWDNPAQPAVGLVVVAAAVAATRARRRLRAVFLLGVTGYGASMLFLLHGAPDLALTQILVETVSLVVFVLVLRRLSGKFPDDPPRAVRRWRALLGLGVGTVTAAMALTASAVRSTPPSASDLARSAVEFGGGSNIVNVILVDVRAWDTMGELSVVLVAATGVASLVFIGGDVHARGRQLIRASWERRGSYTDVGGAEGSGSRWLAEGGRLAPERRSTIFEVVTRLVFHTIVLWSLYLLFSGHNHPGGGFAAGLMCGLALAVRYLAGSRDELLAAAPVMPGLLMGAGLFLSAGVGLGAMLAGGGPLQSWIFDLHLPLLGHVHLVTSVFFDLGVYLVVIGLMLDILRSLGSRVDTQIEQQDAESVQVAGTHTESGEPAANSSPVREGPMGT</sequence>
<evidence type="ECO:0000256" key="6">
    <source>
        <dbReference type="ARBA" id="ARBA00022989"/>
    </source>
</evidence>
<feature type="transmembrane region" description="Helical" evidence="11">
    <location>
        <begin position="454"/>
        <end position="476"/>
    </location>
</feature>
<feature type="domain" description="NADH-Ubiquinone oxidoreductase (complex I) chain 5 N-terminal" evidence="13">
    <location>
        <begin position="63"/>
        <end position="108"/>
    </location>
</feature>
<evidence type="ECO:0000256" key="10">
    <source>
        <dbReference type="SAM" id="MobiDB-lite"/>
    </source>
</evidence>
<dbReference type="InterPro" id="IPR001750">
    <property type="entry name" value="ND/Mrp_TM"/>
</dbReference>
<keyword evidence="7" id="KW-0406">Ion transport</keyword>
<feature type="transmembrane region" description="Helical" evidence="11">
    <location>
        <begin position="268"/>
        <end position="286"/>
    </location>
</feature>
<evidence type="ECO:0000259" key="13">
    <source>
        <dbReference type="Pfam" id="PF00662"/>
    </source>
</evidence>
<dbReference type="Pfam" id="PF00662">
    <property type="entry name" value="Proton_antipo_N"/>
    <property type="match status" value="1"/>
</dbReference>
<keyword evidence="6 11" id="KW-1133">Transmembrane helix</keyword>
<feature type="region of interest" description="Disordered" evidence="10">
    <location>
        <begin position="955"/>
        <end position="986"/>
    </location>
</feature>
<accession>A0ABT6CCC0</accession>
<feature type="transmembrane region" description="Helical" evidence="11">
    <location>
        <begin position="318"/>
        <end position="342"/>
    </location>
</feature>
<keyword evidence="3" id="KW-0050">Antiport</keyword>
<feature type="transmembrane region" description="Helical" evidence="11">
    <location>
        <begin position="842"/>
        <end position="862"/>
    </location>
</feature>
<dbReference type="Pfam" id="PF00361">
    <property type="entry name" value="Proton_antipo_M"/>
    <property type="match status" value="1"/>
</dbReference>
<feature type="transmembrane region" description="Helical" evidence="11">
    <location>
        <begin position="129"/>
        <end position="146"/>
    </location>
</feature>
<dbReference type="Gene3D" id="1.20.120.1200">
    <property type="entry name" value="NADH-ubiquinone/plastoquinone oxidoreductase chain 6, subunit NuoJ"/>
    <property type="match status" value="1"/>
</dbReference>
<feature type="transmembrane region" description="Helical" evidence="11">
    <location>
        <begin position="201"/>
        <end position="226"/>
    </location>
</feature>
<feature type="transmembrane region" description="Helical" evidence="11">
    <location>
        <begin position="158"/>
        <end position="181"/>
    </location>
</feature>
<feature type="transmembrane region" description="Helical" evidence="11">
    <location>
        <begin position="749"/>
        <end position="769"/>
    </location>
</feature>
<protein>
    <submittedName>
        <fullName evidence="17">Na+/H+ antiporter subunit A</fullName>
    </submittedName>
</protein>
<dbReference type="PANTHER" id="PTHR43373">
    <property type="entry name" value="NA(+)/H(+) ANTIPORTER SUBUNIT"/>
    <property type="match status" value="1"/>
</dbReference>
<dbReference type="PANTHER" id="PTHR43373:SF1">
    <property type="entry name" value="NA(+)_H(+) ANTIPORTER SUBUNIT A"/>
    <property type="match status" value="1"/>
</dbReference>
<evidence type="ECO:0000256" key="9">
    <source>
        <dbReference type="RuleBase" id="RU000320"/>
    </source>
</evidence>
<feature type="transmembrane region" description="Helical" evidence="11">
    <location>
        <begin position="625"/>
        <end position="644"/>
    </location>
</feature>
<feature type="transmembrane region" description="Helical" evidence="11">
    <location>
        <begin position="363"/>
        <end position="386"/>
    </location>
</feature>
<keyword evidence="8 11" id="KW-0472">Membrane</keyword>
<dbReference type="Pfam" id="PF20501">
    <property type="entry name" value="MbhE"/>
    <property type="match status" value="1"/>
</dbReference>
<feature type="compositionally biased region" description="Polar residues" evidence="10">
    <location>
        <begin position="955"/>
        <end position="967"/>
    </location>
</feature>
<dbReference type="PRINTS" id="PR01434">
    <property type="entry name" value="NADHDHGNASE5"/>
</dbReference>
<evidence type="ECO:0000256" key="3">
    <source>
        <dbReference type="ARBA" id="ARBA00022449"/>
    </source>
</evidence>
<feature type="transmembrane region" description="Helical" evidence="11">
    <location>
        <begin position="496"/>
        <end position="522"/>
    </location>
</feature>
<dbReference type="InterPro" id="IPR042106">
    <property type="entry name" value="Nuo/plastoQ_OxRdtase_6_NuoJ"/>
</dbReference>
<feature type="transmembrane region" description="Helical" evidence="11">
    <location>
        <begin position="917"/>
        <end position="938"/>
    </location>
</feature>
<dbReference type="Pfam" id="PF13244">
    <property type="entry name" value="MbhD"/>
    <property type="match status" value="1"/>
</dbReference>
<dbReference type="Pfam" id="PF04039">
    <property type="entry name" value="MnhB"/>
    <property type="match status" value="1"/>
</dbReference>
<evidence type="ECO:0000256" key="8">
    <source>
        <dbReference type="ARBA" id="ARBA00023136"/>
    </source>
</evidence>
<feature type="transmembrane region" description="Helical" evidence="11">
    <location>
        <begin position="413"/>
        <end position="434"/>
    </location>
</feature>
<feature type="transmembrane region" description="Helical" evidence="11">
    <location>
        <begin position="293"/>
        <end position="312"/>
    </location>
</feature>
<comment type="caution">
    <text evidence="17">The sequence shown here is derived from an EMBL/GenBank/DDBJ whole genome shotgun (WGS) entry which is preliminary data.</text>
</comment>
<keyword evidence="5 9" id="KW-0812">Transmembrane</keyword>
<reference evidence="17 18" key="1">
    <citation type="submission" date="2023-03" db="EMBL/GenBank/DDBJ databases">
        <title>YIM 133296 draft genome.</title>
        <authorList>
            <person name="Xiong L."/>
        </authorList>
    </citation>
    <scope>NUCLEOTIDE SEQUENCE [LARGE SCALE GENOMIC DNA]</scope>
    <source>
        <strain evidence="17 18">YIM 133296</strain>
    </source>
</reference>
<feature type="transmembrane region" description="Helical" evidence="11">
    <location>
        <begin position="105"/>
        <end position="123"/>
    </location>
</feature>
<feature type="transmembrane region" description="Helical" evidence="11">
    <location>
        <begin position="874"/>
        <end position="897"/>
    </location>
</feature>
<dbReference type="InterPro" id="IPR046806">
    <property type="entry name" value="MrpA_C/MbhE"/>
</dbReference>
<feature type="domain" description="Na+/H+ antiporter MnhB subunit-related protein" evidence="14">
    <location>
        <begin position="815"/>
        <end position="938"/>
    </location>
</feature>
<dbReference type="NCBIfam" id="NF009284">
    <property type="entry name" value="PRK12644.1"/>
    <property type="match status" value="1"/>
</dbReference>
<keyword evidence="4" id="KW-1003">Cell membrane</keyword>
<comment type="subcellular location">
    <subcellularLocation>
        <location evidence="1">Cell membrane</location>
        <topology evidence="1">Multi-pass membrane protein</topology>
    </subcellularLocation>
    <subcellularLocation>
        <location evidence="9">Membrane</location>
        <topology evidence="9">Multi-pass membrane protein</topology>
    </subcellularLocation>
</comment>
<evidence type="ECO:0000259" key="15">
    <source>
        <dbReference type="Pfam" id="PF13244"/>
    </source>
</evidence>
<feature type="domain" description="MrpA C-terminal/MbhD" evidence="15">
    <location>
        <begin position="610"/>
        <end position="673"/>
    </location>
</feature>
<dbReference type="InterPro" id="IPR001516">
    <property type="entry name" value="Proton_antipo_N"/>
</dbReference>
<dbReference type="EMBL" id="JAROAV010000057">
    <property type="protein sequence ID" value="MDF8266534.1"/>
    <property type="molecule type" value="Genomic_DNA"/>
</dbReference>
<evidence type="ECO:0000313" key="18">
    <source>
        <dbReference type="Proteomes" id="UP001528912"/>
    </source>
</evidence>
<keyword evidence="2" id="KW-0813">Transport</keyword>
<evidence type="ECO:0000256" key="5">
    <source>
        <dbReference type="ARBA" id="ARBA00022692"/>
    </source>
</evidence>
<feature type="transmembrane region" description="Helical" evidence="11">
    <location>
        <begin position="815"/>
        <end position="836"/>
    </location>
</feature>
<evidence type="ECO:0000259" key="16">
    <source>
        <dbReference type="Pfam" id="PF20501"/>
    </source>
</evidence>
<dbReference type="Proteomes" id="UP001528912">
    <property type="component" value="Unassembled WGS sequence"/>
</dbReference>
<evidence type="ECO:0000259" key="12">
    <source>
        <dbReference type="Pfam" id="PF00361"/>
    </source>
</evidence>
<name>A0ABT6CCC0_9MICO</name>
<evidence type="ECO:0000256" key="2">
    <source>
        <dbReference type="ARBA" id="ARBA00022448"/>
    </source>
</evidence>
<evidence type="ECO:0000256" key="7">
    <source>
        <dbReference type="ARBA" id="ARBA00023065"/>
    </source>
</evidence>
<feature type="transmembrane region" description="Helical" evidence="11">
    <location>
        <begin position="570"/>
        <end position="590"/>
    </location>
</feature>
<evidence type="ECO:0000313" key="17">
    <source>
        <dbReference type="EMBL" id="MDF8266534.1"/>
    </source>
</evidence>
<keyword evidence="18" id="KW-1185">Reference proteome</keyword>
<evidence type="ECO:0000256" key="4">
    <source>
        <dbReference type="ARBA" id="ARBA00022475"/>
    </source>
</evidence>
<dbReference type="InterPro" id="IPR050616">
    <property type="entry name" value="CPA3_Na-H_Antiporter_A"/>
</dbReference>
<feature type="transmembrane region" description="Helical" evidence="11">
    <location>
        <begin position="690"/>
        <end position="709"/>
    </location>
</feature>